<evidence type="ECO:0000256" key="11">
    <source>
        <dbReference type="ARBA" id="ARBA00022918"/>
    </source>
</evidence>
<keyword evidence="21" id="KW-1185">Reference proteome</keyword>
<feature type="compositionally biased region" description="Basic and acidic residues" evidence="15">
    <location>
        <begin position="375"/>
        <end position="398"/>
    </location>
</feature>
<name>A0A2B4S0Q2_STYPI</name>
<dbReference type="GO" id="GO:0005524">
    <property type="term" value="F:ATP binding"/>
    <property type="evidence" value="ECO:0007669"/>
    <property type="project" value="UniProtKB-KW"/>
</dbReference>
<dbReference type="OrthoDB" id="97058at2759"/>
<dbReference type="Pfam" id="PF07727">
    <property type="entry name" value="RVT_2"/>
    <property type="match status" value="1"/>
</dbReference>
<dbReference type="GO" id="GO:0006310">
    <property type="term" value="P:DNA recombination"/>
    <property type="evidence" value="ECO:0007669"/>
    <property type="project" value="UniProtKB-KW"/>
</dbReference>
<keyword evidence="7" id="KW-0378">Hydrolase</keyword>
<keyword evidence="11" id="KW-0695">RNA-directed DNA polymerase</keyword>
<dbReference type="STRING" id="50429.A0A2B4S0Q2"/>
<proteinExistence type="predicted"/>
<dbReference type="PANTHER" id="PTHR42648:SF11">
    <property type="entry name" value="TRANSPOSON TY4-P GAG-POL POLYPROTEIN"/>
    <property type="match status" value="1"/>
</dbReference>
<dbReference type="InterPro" id="IPR039537">
    <property type="entry name" value="Retrotran_Ty1/copia-like"/>
</dbReference>
<comment type="function">
    <text evidence="1">The aspartyl protease (PR) mediates the proteolytic cleavages of the Gag and Gag-Pol polyproteins after assembly of the VLP.</text>
</comment>
<keyword evidence="3" id="KW-0540">Nuclease</keyword>
<feature type="domain" description="Retrovirus-related Pol polyprotein from transposon TNT 1-94-like beta-barrel" evidence="18">
    <location>
        <begin position="46"/>
        <end position="130"/>
    </location>
</feature>
<keyword evidence="8" id="KW-0067">ATP-binding</keyword>
<evidence type="ECO:0000256" key="3">
    <source>
        <dbReference type="ARBA" id="ARBA00022722"/>
    </source>
</evidence>
<evidence type="ECO:0000256" key="15">
    <source>
        <dbReference type="SAM" id="MobiDB-lite"/>
    </source>
</evidence>
<keyword evidence="12" id="KW-0239">DNA-directed DNA polymerase</keyword>
<keyword evidence="12" id="KW-0808">Transferase</keyword>
<feature type="domain" description="GAG-pre-integrase" evidence="17">
    <location>
        <begin position="159"/>
        <end position="229"/>
    </location>
</feature>
<evidence type="ECO:0000256" key="2">
    <source>
        <dbReference type="ARBA" id="ARBA00022670"/>
    </source>
</evidence>
<feature type="region of interest" description="Disordered" evidence="15">
    <location>
        <begin position="351"/>
        <end position="405"/>
    </location>
</feature>
<organism evidence="20 21">
    <name type="scientific">Stylophora pistillata</name>
    <name type="common">Smooth cauliflower coral</name>
    <dbReference type="NCBI Taxonomy" id="50429"/>
    <lineage>
        <taxon>Eukaryota</taxon>
        <taxon>Metazoa</taxon>
        <taxon>Cnidaria</taxon>
        <taxon>Anthozoa</taxon>
        <taxon>Hexacorallia</taxon>
        <taxon>Scleractinia</taxon>
        <taxon>Astrocoeniina</taxon>
        <taxon>Pocilloporidae</taxon>
        <taxon>Stylophora</taxon>
    </lineage>
</organism>
<evidence type="ECO:0000256" key="6">
    <source>
        <dbReference type="ARBA" id="ARBA00022759"/>
    </source>
</evidence>
<keyword evidence="10" id="KW-0229">DNA integration</keyword>
<protein>
    <submittedName>
        <fullName evidence="20">Retrovirus-related Pol polyprotein from transposon TNT 1-94</fullName>
    </submittedName>
</protein>
<comment type="caution">
    <text evidence="20">The sequence shown here is derived from an EMBL/GenBank/DDBJ whole genome shotgun (WGS) entry which is preliminary data.</text>
</comment>
<dbReference type="GO" id="GO:0006508">
    <property type="term" value="P:proteolysis"/>
    <property type="evidence" value="ECO:0007669"/>
    <property type="project" value="UniProtKB-KW"/>
</dbReference>
<evidence type="ECO:0000256" key="5">
    <source>
        <dbReference type="ARBA" id="ARBA00022741"/>
    </source>
</evidence>
<evidence type="ECO:0000259" key="18">
    <source>
        <dbReference type="Pfam" id="PF22936"/>
    </source>
</evidence>
<reference evidence="21" key="1">
    <citation type="journal article" date="2017" name="bioRxiv">
        <title>Comparative analysis of the genomes of Stylophora pistillata and Acropora digitifera provides evidence for extensive differences between species of corals.</title>
        <authorList>
            <person name="Voolstra C.R."/>
            <person name="Li Y."/>
            <person name="Liew Y.J."/>
            <person name="Baumgarten S."/>
            <person name="Zoccola D."/>
            <person name="Flot J.-F."/>
            <person name="Tambutte S."/>
            <person name="Allemand D."/>
            <person name="Aranda M."/>
        </authorList>
    </citation>
    <scope>NUCLEOTIDE SEQUENCE [LARGE SCALE GENOMIC DNA]</scope>
</reference>
<dbReference type="EMBL" id="LSMT01000222">
    <property type="protein sequence ID" value="PFX22996.1"/>
    <property type="molecule type" value="Genomic_DNA"/>
</dbReference>
<keyword evidence="12" id="KW-0548">Nucleotidyltransferase</keyword>
<evidence type="ECO:0000259" key="17">
    <source>
        <dbReference type="Pfam" id="PF13976"/>
    </source>
</evidence>
<evidence type="ECO:0000256" key="10">
    <source>
        <dbReference type="ARBA" id="ARBA00022908"/>
    </source>
</evidence>
<keyword evidence="2" id="KW-0645">Protease</keyword>
<evidence type="ECO:0000313" key="21">
    <source>
        <dbReference type="Proteomes" id="UP000225706"/>
    </source>
</evidence>
<evidence type="ECO:0000259" key="16">
    <source>
        <dbReference type="Pfam" id="PF07727"/>
    </source>
</evidence>
<dbReference type="InterPro" id="IPR057670">
    <property type="entry name" value="SH3_retrovirus"/>
</dbReference>
<dbReference type="InterPro" id="IPR013103">
    <property type="entry name" value="RVT_2"/>
</dbReference>
<dbReference type="GO" id="GO:0004519">
    <property type="term" value="F:endonuclease activity"/>
    <property type="evidence" value="ECO:0007669"/>
    <property type="project" value="UniProtKB-KW"/>
</dbReference>
<keyword evidence="9" id="KW-0460">Magnesium</keyword>
<evidence type="ECO:0000313" key="20">
    <source>
        <dbReference type="EMBL" id="PFX22996.1"/>
    </source>
</evidence>
<feature type="domain" description="Reverse transcriptase Ty1/copia-type" evidence="16">
    <location>
        <begin position="464"/>
        <end position="507"/>
    </location>
</feature>
<feature type="domain" description="Retroviral polymerase SH3-like" evidence="19">
    <location>
        <begin position="295"/>
        <end position="353"/>
    </location>
</feature>
<evidence type="ECO:0000256" key="13">
    <source>
        <dbReference type="ARBA" id="ARBA00023172"/>
    </source>
</evidence>
<dbReference type="GO" id="GO:0003887">
    <property type="term" value="F:DNA-directed DNA polymerase activity"/>
    <property type="evidence" value="ECO:0007669"/>
    <property type="project" value="UniProtKB-KW"/>
</dbReference>
<accession>A0A2B4S0Q2</accession>
<feature type="compositionally biased region" description="Basic and acidic residues" evidence="15">
    <location>
        <begin position="351"/>
        <end position="367"/>
    </location>
</feature>
<dbReference type="Pfam" id="PF13976">
    <property type="entry name" value="gag_pre-integrs"/>
    <property type="match status" value="1"/>
</dbReference>
<sequence length="510" mass="58000">MAQSKIVDSDERRPNNSDFEREEVYATAFMASVESVESTDKNCCPWVIDSGASSHMTTEKHVLVNFQEFAEPENVALGDGCVVKALGSGNVRMNMLFQATESKKAVLYDVLYVPKLTCNLFSVRVVVSKGNALEFGPQKCCIWDGNGKLRGMGSLVDKLFQLDCQVAITTDTVHVSAESSPGSDLWRQRLGHVHELCLKKCVESESVRGINIKKMTELSFCEGCLAGKMCCAVHFMKHKSEVLEKFVEFEASVTNDVAAYVRNRLPTTALKVNETPYERWYGRKTDVGLLRVFWCLAYAHVRGSERRRLYKKSRKMRFLGYSLTSKGYRLFDETNRKMYIRRDVEFNENDFGQKRAMTREPDPRCEEAEQNEVIPGKDEGEQEEMKNLENDSPGEPRRSVRTRKAPVRYGYDEYTDKATHRLHHVAYHLSGIDEPTSIQEARSGDHAAEWKIATDSEYNSLIGNKTWRLVELPPGRKAVGCKWVFKMKHSCDGTVERFKARLVAKGCPEI</sequence>
<evidence type="ECO:0000256" key="12">
    <source>
        <dbReference type="ARBA" id="ARBA00022932"/>
    </source>
</evidence>
<dbReference type="PANTHER" id="PTHR42648">
    <property type="entry name" value="TRANSPOSASE, PUTATIVE-RELATED"/>
    <property type="match status" value="1"/>
</dbReference>
<keyword evidence="6" id="KW-0255">Endonuclease</keyword>
<dbReference type="GO" id="GO:0015074">
    <property type="term" value="P:DNA integration"/>
    <property type="evidence" value="ECO:0007669"/>
    <property type="project" value="UniProtKB-KW"/>
</dbReference>
<dbReference type="Proteomes" id="UP000225706">
    <property type="component" value="Unassembled WGS sequence"/>
</dbReference>
<gene>
    <name evidence="20" type="ORF">AWC38_SpisGene12475</name>
</gene>
<keyword evidence="14" id="KW-0511">Multifunctional enzyme</keyword>
<evidence type="ECO:0000256" key="8">
    <source>
        <dbReference type="ARBA" id="ARBA00022840"/>
    </source>
</evidence>
<keyword evidence="13" id="KW-0233">DNA recombination</keyword>
<dbReference type="Pfam" id="PF22936">
    <property type="entry name" value="Pol_BBD"/>
    <property type="match status" value="1"/>
</dbReference>
<dbReference type="InterPro" id="IPR025724">
    <property type="entry name" value="GAG-pre-integrase_dom"/>
</dbReference>
<dbReference type="Pfam" id="PF25597">
    <property type="entry name" value="SH3_retrovirus"/>
    <property type="match status" value="1"/>
</dbReference>
<dbReference type="GO" id="GO:0003964">
    <property type="term" value="F:RNA-directed DNA polymerase activity"/>
    <property type="evidence" value="ECO:0007669"/>
    <property type="project" value="UniProtKB-KW"/>
</dbReference>
<keyword evidence="4" id="KW-0479">Metal-binding</keyword>
<dbReference type="AlphaFoldDB" id="A0A2B4S0Q2"/>
<dbReference type="GO" id="GO:0046872">
    <property type="term" value="F:metal ion binding"/>
    <property type="evidence" value="ECO:0007669"/>
    <property type="project" value="UniProtKB-KW"/>
</dbReference>
<dbReference type="InterPro" id="IPR054722">
    <property type="entry name" value="PolX-like_BBD"/>
</dbReference>
<evidence type="ECO:0000256" key="9">
    <source>
        <dbReference type="ARBA" id="ARBA00022842"/>
    </source>
</evidence>
<evidence type="ECO:0000256" key="1">
    <source>
        <dbReference type="ARBA" id="ARBA00002180"/>
    </source>
</evidence>
<evidence type="ECO:0000256" key="7">
    <source>
        <dbReference type="ARBA" id="ARBA00022801"/>
    </source>
</evidence>
<evidence type="ECO:0000259" key="19">
    <source>
        <dbReference type="Pfam" id="PF25597"/>
    </source>
</evidence>
<evidence type="ECO:0000256" key="14">
    <source>
        <dbReference type="ARBA" id="ARBA00023268"/>
    </source>
</evidence>
<keyword evidence="5" id="KW-0547">Nucleotide-binding</keyword>
<evidence type="ECO:0000256" key="4">
    <source>
        <dbReference type="ARBA" id="ARBA00022723"/>
    </source>
</evidence>
<dbReference type="GO" id="GO:0008233">
    <property type="term" value="F:peptidase activity"/>
    <property type="evidence" value="ECO:0007669"/>
    <property type="project" value="UniProtKB-KW"/>
</dbReference>